<gene>
    <name evidence="2" type="ORF">R3P38DRAFT_3257744</name>
</gene>
<feature type="compositionally biased region" description="Polar residues" evidence="1">
    <location>
        <begin position="279"/>
        <end position="293"/>
    </location>
</feature>
<evidence type="ECO:0000256" key="1">
    <source>
        <dbReference type="SAM" id="MobiDB-lite"/>
    </source>
</evidence>
<dbReference type="Proteomes" id="UP001362999">
    <property type="component" value="Unassembled WGS sequence"/>
</dbReference>
<feature type="region of interest" description="Disordered" evidence="1">
    <location>
        <begin position="35"/>
        <end position="93"/>
    </location>
</feature>
<dbReference type="EMBL" id="JAWWNJ010000010">
    <property type="protein sequence ID" value="KAK7046378.1"/>
    <property type="molecule type" value="Genomic_DNA"/>
</dbReference>
<organism evidence="2 3">
    <name type="scientific">Favolaschia claudopus</name>
    <dbReference type="NCBI Taxonomy" id="2862362"/>
    <lineage>
        <taxon>Eukaryota</taxon>
        <taxon>Fungi</taxon>
        <taxon>Dikarya</taxon>
        <taxon>Basidiomycota</taxon>
        <taxon>Agaricomycotina</taxon>
        <taxon>Agaricomycetes</taxon>
        <taxon>Agaricomycetidae</taxon>
        <taxon>Agaricales</taxon>
        <taxon>Marasmiineae</taxon>
        <taxon>Mycenaceae</taxon>
        <taxon>Favolaschia</taxon>
    </lineage>
</organism>
<evidence type="ECO:0000313" key="2">
    <source>
        <dbReference type="EMBL" id="KAK7046378.1"/>
    </source>
</evidence>
<feature type="compositionally biased region" description="Basic and acidic residues" evidence="1">
    <location>
        <begin position="42"/>
        <end position="51"/>
    </location>
</feature>
<dbReference type="AlphaFoldDB" id="A0AAW0D690"/>
<keyword evidence="3" id="KW-1185">Reference proteome</keyword>
<proteinExistence type="predicted"/>
<feature type="region of interest" description="Disordered" evidence="1">
    <location>
        <begin position="257"/>
        <end position="293"/>
    </location>
</feature>
<sequence length="293" mass="32017">MAPPRLAPASLRYDDALSSYASLMRKRGGSMECKLQLPELPDEGRRDEEAKIAMLFPHAYPSSRESSARNTSGSGRAASTPADHPPPSPKARERPAIQLTPSAIFAPGFAFNRGAPYSHPTYPKTCHSRILERSNFKARVPRCLRHIETKARLECGIPLTRHSLVPRSQRISLTPSLLLSGSGAAYRENPLRLRDFGVFARCSSGAFSPASGDWDVCTQNCVAPSAVAGKWGSRDAHQRRRCCPCYAIRNPPYPSRCSSTRDIPQHPPAPSLPILSPCPSANSRMSSGRSEWG</sequence>
<feature type="compositionally biased region" description="Polar residues" evidence="1">
    <location>
        <begin position="63"/>
        <end position="74"/>
    </location>
</feature>
<evidence type="ECO:0000313" key="3">
    <source>
        <dbReference type="Proteomes" id="UP001362999"/>
    </source>
</evidence>
<accession>A0AAW0D690</accession>
<comment type="caution">
    <text evidence="2">The sequence shown here is derived from an EMBL/GenBank/DDBJ whole genome shotgun (WGS) entry which is preliminary data.</text>
</comment>
<protein>
    <submittedName>
        <fullName evidence="2">Uncharacterized protein</fullName>
    </submittedName>
</protein>
<name>A0AAW0D690_9AGAR</name>
<reference evidence="2 3" key="1">
    <citation type="journal article" date="2024" name="J Genomics">
        <title>Draft genome sequencing and assembly of Favolaschia claudopus CIRM-BRFM 2984 isolated from oak limbs.</title>
        <authorList>
            <person name="Navarro D."/>
            <person name="Drula E."/>
            <person name="Chaduli D."/>
            <person name="Cazenave R."/>
            <person name="Ahrendt S."/>
            <person name="Wang J."/>
            <person name="Lipzen A."/>
            <person name="Daum C."/>
            <person name="Barry K."/>
            <person name="Grigoriev I.V."/>
            <person name="Favel A."/>
            <person name="Rosso M.N."/>
            <person name="Martin F."/>
        </authorList>
    </citation>
    <scope>NUCLEOTIDE SEQUENCE [LARGE SCALE GENOMIC DNA]</scope>
    <source>
        <strain evidence="2 3">CIRM-BRFM 2984</strain>
    </source>
</reference>